<evidence type="ECO:0000256" key="1">
    <source>
        <dbReference type="ARBA" id="ARBA00022801"/>
    </source>
</evidence>
<evidence type="ECO:0000313" key="4">
    <source>
        <dbReference type="Proteomes" id="UP000020218"/>
    </source>
</evidence>
<evidence type="ECO:0000256" key="2">
    <source>
        <dbReference type="HAMAP-Rule" id="MF_01527"/>
    </source>
</evidence>
<dbReference type="PATRIC" id="fig|1454001.3.peg.1743"/>
<feature type="site" description="May be catalytically important" evidence="2">
    <location>
        <position position="154"/>
    </location>
</feature>
<dbReference type="EC" id="3.5.4.16" evidence="2"/>
<reference evidence="3" key="1">
    <citation type="submission" date="2014-02" db="EMBL/GenBank/DDBJ databases">
        <title>Expanding our view of genomic diversity in Candidatus Accumulibacter clades.</title>
        <authorList>
            <person name="Skennerton C.T."/>
            <person name="Barr J.J."/>
            <person name="Slater F.R."/>
            <person name="Bond P.L."/>
            <person name="Tyson G.W."/>
        </authorList>
    </citation>
    <scope>NUCLEOTIDE SEQUENCE [LARGE SCALE GENOMIC DNA]</scope>
</reference>
<dbReference type="Pfam" id="PF02649">
    <property type="entry name" value="GCHY-1"/>
    <property type="match status" value="1"/>
</dbReference>
<dbReference type="GO" id="GO:0046654">
    <property type="term" value="P:tetrahydrofolate biosynthetic process"/>
    <property type="evidence" value="ECO:0007669"/>
    <property type="project" value="UniProtKB-UniRule"/>
</dbReference>
<dbReference type="PANTHER" id="PTHR36445:SF1">
    <property type="entry name" value="GTP CYCLOHYDROLASE MPTA"/>
    <property type="match status" value="1"/>
</dbReference>
<evidence type="ECO:0000313" key="3">
    <source>
        <dbReference type="EMBL" id="EXI67774.1"/>
    </source>
</evidence>
<dbReference type="InterPro" id="IPR003801">
    <property type="entry name" value="GTP_cyclohydrolase_FolE2/MptA"/>
</dbReference>
<dbReference type="GO" id="GO:0003934">
    <property type="term" value="F:GTP cyclohydrolase I activity"/>
    <property type="evidence" value="ECO:0007669"/>
    <property type="project" value="UniProtKB-UniRule"/>
</dbReference>
<dbReference type="Proteomes" id="UP000020218">
    <property type="component" value="Unassembled WGS sequence"/>
</dbReference>
<dbReference type="EMBL" id="JFAX01000008">
    <property type="protein sequence ID" value="EXI67774.1"/>
    <property type="molecule type" value="Genomic_DNA"/>
</dbReference>
<dbReference type="HAMAP" id="MF_01527_B">
    <property type="entry name" value="GTP_cyclohydrol_B"/>
    <property type="match status" value="1"/>
</dbReference>
<dbReference type="PANTHER" id="PTHR36445">
    <property type="entry name" value="GTP CYCLOHYDROLASE MPTA"/>
    <property type="match status" value="1"/>
</dbReference>
<dbReference type="AlphaFoldDB" id="A0A011PN72"/>
<comment type="similarity">
    <text evidence="2">Belongs to the GTP cyclohydrolase IV family.</text>
</comment>
<dbReference type="Gene3D" id="3.10.270.10">
    <property type="entry name" value="Urate Oxidase"/>
    <property type="match status" value="1"/>
</dbReference>
<comment type="function">
    <text evidence="2">Converts GTP to 7,8-dihydroneopterin triphosphate.</text>
</comment>
<dbReference type="STRING" id="1454001.AW08_01715"/>
<proteinExistence type="inferred from homology"/>
<dbReference type="InterPro" id="IPR022838">
    <property type="entry name" value="GTP_cyclohydrolase_FolE2"/>
</dbReference>
<comment type="catalytic activity">
    <reaction evidence="2">
        <text>GTP + H2O = 7,8-dihydroneopterin 3'-triphosphate + formate + H(+)</text>
        <dbReference type="Rhea" id="RHEA:17473"/>
        <dbReference type="ChEBI" id="CHEBI:15377"/>
        <dbReference type="ChEBI" id="CHEBI:15378"/>
        <dbReference type="ChEBI" id="CHEBI:15740"/>
        <dbReference type="ChEBI" id="CHEBI:37565"/>
        <dbReference type="ChEBI" id="CHEBI:58462"/>
        <dbReference type="EC" id="3.5.4.16"/>
    </reaction>
</comment>
<comment type="caution">
    <text evidence="3">The sequence shown here is derived from an EMBL/GenBank/DDBJ whole genome shotgun (WGS) entry which is preliminary data.</text>
</comment>
<protein>
    <recommendedName>
        <fullName evidence="2">GTP cyclohydrolase FolE2</fullName>
        <ecNumber evidence="2">3.5.4.16</ecNumber>
    </recommendedName>
</protein>
<organism evidence="3 4">
    <name type="scientific">Candidatus Accumulibacter adjunctus</name>
    <dbReference type="NCBI Taxonomy" id="1454001"/>
    <lineage>
        <taxon>Bacteria</taxon>
        <taxon>Pseudomonadati</taxon>
        <taxon>Pseudomonadota</taxon>
        <taxon>Betaproteobacteria</taxon>
        <taxon>Candidatus Accumulibacter</taxon>
    </lineage>
</organism>
<dbReference type="UniPathway" id="UPA00848">
    <property type="reaction ID" value="UER00151"/>
</dbReference>
<sequence length="266" mass="29492">MNAPEHFFLADVQSAADSRCLAIQNVGVKGLRYPLQLETASGEVTNTVANLTMTVGLPPEVKGTHMSRFVELLEVRRGALTQDGLFALLAEMLLRLDATSGRIEMSFPYFIRKTAPVSGVASLLDYDATLIIDRPQGQHAALTLRVTAAVTSLCPCSKKISDYGAHNQRSHLTLEAKLRSPMTIEELVRVAEEEASCEVFGLLKRPDEKWVTERAYDNPKFVEDLVRDIALRLMSEPRIAEWKVTSENFESIHNHSAYAELFGSNG</sequence>
<keyword evidence="4" id="KW-1185">Reference proteome</keyword>
<keyword evidence="1 2" id="KW-0378">Hydrolase</keyword>
<comment type="pathway">
    <text evidence="2">Cofactor biosynthesis; 7,8-dihydroneopterin triphosphate biosynthesis; 7,8-dihydroneopterin triphosphate from GTP: step 1/1.</text>
</comment>
<accession>A0A011PN72</accession>
<dbReference type="NCBIfam" id="NF010200">
    <property type="entry name" value="PRK13674.1-1"/>
    <property type="match status" value="1"/>
</dbReference>
<gene>
    <name evidence="3" type="primary">folE2_2</name>
    <name evidence="2" type="synonym">folE2</name>
    <name evidence="3" type="ORF">AW08_01715</name>
</gene>
<name>A0A011PN72_9PROT</name>